<dbReference type="SUPFAM" id="SSF53335">
    <property type="entry name" value="S-adenosyl-L-methionine-dependent methyltransferases"/>
    <property type="match status" value="1"/>
</dbReference>
<reference evidence="1" key="1">
    <citation type="journal article" date="2014" name="Genome Biol. Evol.">
        <title>Pangenome evidence for extensive interdomain horizontal transfer affecting lineage core and shell genes in uncultured planktonic thaumarchaeota and euryarchaeota.</title>
        <authorList>
            <person name="Deschamps P."/>
            <person name="Zivanovic Y."/>
            <person name="Moreira D."/>
            <person name="Rodriguez-Valera F."/>
            <person name="Lopez-Garcia P."/>
        </authorList>
    </citation>
    <scope>NUCLEOTIDE SEQUENCE</scope>
</reference>
<evidence type="ECO:0008006" key="2">
    <source>
        <dbReference type="Google" id="ProtNLM"/>
    </source>
</evidence>
<protein>
    <recommendedName>
        <fullName evidence="2">Methyltransferase type 11</fullName>
    </recommendedName>
</protein>
<evidence type="ECO:0000313" key="1">
    <source>
        <dbReference type="EMBL" id="AIF20461.1"/>
    </source>
</evidence>
<dbReference type="EMBL" id="KF901165">
    <property type="protein sequence ID" value="AIF20461.1"/>
    <property type="molecule type" value="Genomic_DNA"/>
</dbReference>
<dbReference type="InterPro" id="IPR029063">
    <property type="entry name" value="SAM-dependent_MTases_sf"/>
</dbReference>
<dbReference type="AlphaFoldDB" id="A0A075HVZ2"/>
<proteinExistence type="predicted"/>
<accession>A0A075HVZ2</accession>
<sequence>METYSKNVCELKYEFVNAYKGNSHTTEILPNVPTESFFINEKQLSLLHEFLNVNPIYTNHIIKKMSMNDYTIFEGDLNNYWIDSIKHDASYAPFYPTWVLSAWGLALAAKNLGFEQIIDIGSGDGRIAYCGKTLGLESLSIEIDENLVNLQEDISEKTGVEFNPKCADATIFNFEDIPSKKSIFVIGGVPEIGEVLAESVIKNVLQVLDLSDASFVLTGSHSHREFSRDRTDSGWGTTIKKFELEVMSTISLPTYWTMDQKFETPYVFTKKG</sequence>
<organism evidence="1">
    <name type="scientific">uncultured marine thaumarchaeote KM3_89_H08</name>
    <dbReference type="NCBI Taxonomy" id="1456341"/>
    <lineage>
        <taxon>Archaea</taxon>
        <taxon>Nitrososphaerota</taxon>
        <taxon>environmental samples</taxon>
    </lineage>
</organism>
<name>A0A075HVZ2_9ARCH</name>